<evidence type="ECO:0000313" key="2">
    <source>
        <dbReference type="EMBL" id="KAJ4980300.1"/>
    </source>
</evidence>
<organism evidence="2 3">
    <name type="scientific">Protea cynaroides</name>
    <dbReference type="NCBI Taxonomy" id="273540"/>
    <lineage>
        <taxon>Eukaryota</taxon>
        <taxon>Viridiplantae</taxon>
        <taxon>Streptophyta</taxon>
        <taxon>Embryophyta</taxon>
        <taxon>Tracheophyta</taxon>
        <taxon>Spermatophyta</taxon>
        <taxon>Magnoliopsida</taxon>
        <taxon>Proteales</taxon>
        <taxon>Proteaceae</taxon>
        <taxon>Protea</taxon>
    </lineage>
</organism>
<evidence type="ECO:0000313" key="3">
    <source>
        <dbReference type="Proteomes" id="UP001141806"/>
    </source>
</evidence>
<dbReference type="Pfam" id="PF17921">
    <property type="entry name" value="Integrase_H2C2"/>
    <property type="match status" value="1"/>
</dbReference>
<evidence type="ECO:0000259" key="1">
    <source>
        <dbReference type="Pfam" id="PF17921"/>
    </source>
</evidence>
<reference evidence="2" key="1">
    <citation type="journal article" date="2023" name="Plant J.">
        <title>The genome of the king protea, Protea cynaroides.</title>
        <authorList>
            <person name="Chang J."/>
            <person name="Duong T.A."/>
            <person name="Schoeman C."/>
            <person name="Ma X."/>
            <person name="Roodt D."/>
            <person name="Barker N."/>
            <person name="Li Z."/>
            <person name="Van de Peer Y."/>
            <person name="Mizrachi E."/>
        </authorList>
    </citation>
    <scope>NUCLEOTIDE SEQUENCE</scope>
    <source>
        <tissue evidence="2">Young leaves</tissue>
    </source>
</reference>
<dbReference type="Proteomes" id="UP001141806">
    <property type="component" value="Unassembled WGS sequence"/>
</dbReference>
<dbReference type="InterPro" id="IPR041588">
    <property type="entry name" value="Integrase_H2C2"/>
</dbReference>
<sequence length="235" mass="27286">MRQRRWLELLKDCNCDILYHPGKGNVVADAVSRKAMIKSQGEVSTTAALCTTRKVFNYDNEQFVIDSPGESTNQGFIHRFVNMFSTLKIVPDILDEVKTTIKSDPYLRMVQEDIEKGRTILEFTLDDEKVLKYKGRICVPETESLDIRHRLMKEAHTTAYSIHPGSTKMYHDLKKLYWWRGMKTDIVKFVFQSLNYQKVKAKRQRPAGLLQPLPEPAWKWDCITMDFVIGLPLTP</sequence>
<dbReference type="OrthoDB" id="1938712at2759"/>
<gene>
    <name evidence="2" type="ORF">NE237_031137</name>
</gene>
<dbReference type="PANTHER" id="PTHR45835:SF99">
    <property type="entry name" value="CHROMO DOMAIN-CONTAINING PROTEIN-RELATED"/>
    <property type="match status" value="1"/>
</dbReference>
<dbReference type="EMBL" id="JAMYWD010000001">
    <property type="protein sequence ID" value="KAJ4980300.1"/>
    <property type="molecule type" value="Genomic_DNA"/>
</dbReference>
<protein>
    <recommendedName>
        <fullName evidence="1">Integrase zinc-binding domain-containing protein</fullName>
    </recommendedName>
</protein>
<proteinExistence type="predicted"/>
<comment type="caution">
    <text evidence="2">The sequence shown here is derived from an EMBL/GenBank/DDBJ whole genome shotgun (WGS) entry which is preliminary data.</text>
</comment>
<keyword evidence="3" id="KW-1185">Reference proteome</keyword>
<dbReference type="PANTHER" id="PTHR45835">
    <property type="entry name" value="YALI0A06105P"/>
    <property type="match status" value="1"/>
</dbReference>
<name>A0A9Q0L114_9MAGN</name>
<dbReference type="AlphaFoldDB" id="A0A9Q0L114"/>
<feature type="domain" description="Integrase zinc-binding" evidence="1">
    <location>
        <begin position="147"/>
        <end position="201"/>
    </location>
</feature>
<accession>A0A9Q0L114</accession>
<dbReference type="Gene3D" id="1.10.340.70">
    <property type="match status" value="1"/>
</dbReference>